<reference evidence="6" key="1">
    <citation type="journal article" date="2019" name="Int. J. Syst. Evol. Microbiol.">
        <title>The Global Catalogue of Microorganisms (GCM) 10K type strain sequencing project: providing services to taxonomists for standard genome sequencing and annotation.</title>
        <authorList>
            <consortium name="The Broad Institute Genomics Platform"/>
            <consortium name="The Broad Institute Genome Sequencing Center for Infectious Disease"/>
            <person name="Wu L."/>
            <person name="Ma J."/>
        </authorList>
    </citation>
    <scope>NUCLEOTIDE SEQUENCE [LARGE SCALE GENOMIC DNA]</scope>
    <source>
        <strain evidence="6">NBRC 103166</strain>
    </source>
</reference>
<dbReference type="InterPro" id="IPR011711">
    <property type="entry name" value="GntR_C"/>
</dbReference>
<dbReference type="RefSeq" id="WP_284203043.1">
    <property type="nucleotide sequence ID" value="NZ_BSPQ01000002.1"/>
</dbReference>
<dbReference type="PANTHER" id="PTHR43537">
    <property type="entry name" value="TRANSCRIPTIONAL REGULATOR, GNTR FAMILY"/>
    <property type="match status" value="1"/>
</dbReference>
<feature type="domain" description="HTH gntR-type" evidence="4">
    <location>
        <begin position="7"/>
        <end position="74"/>
    </location>
</feature>
<dbReference type="CDD" id="cd07377">
    <property type="entry name" value="WHTH_GntR"/>
    <property type="match status" value="1"/>
</dbReference>
<dbReference type="SMART" id="SM00345">
    <property type="entry name" value="HTH_GNTR"/>
    <property type="match status" value="1"/>
</dbReference>
<keyword evidence="3" id="KW-0804">Transcription</keyword>
<accession>A0ABQ6DY45</accession>
<dbReference type="EMBL" id="BSPQ01000002">
    <property type="protein sequence ID" value="GLS89919.1"/>
    <property type="molecule type" value="Genomic_DNA"/>
</dbReference>
<protein>
    <submittedName>
        <fullName evidence="5">GntR family transcriptional regulator</fullName>
    </submittedName>
</protein>
<comment type="caution">
    <text evidence="5">The sequence shown here is derived from an EMBL/GenBank/DDBJ whole genome shotgun (WGS) entry which is preliminary data.</text>
</comment>
<organism evidence="5 6">
    <name type="scientific">Psychromonas marina</name>
    <dbReference type="NCBI Taxonomy" id="88364"/>
    <lineage>
        <taxon>Bacteria</taxon>
        <taxon>Pseudomonadati</taxon>
        <taxon>Pseudomonadota</taxon>
        <taxon>Gammaproteobacteria</taxon>
        <taxon>Alteromonadales</taxon>
        <taxon>Psychromonadaceae</taxon>
        <taxon>Psychromonas</taxon>
    </lineage>
</organism>
<dbReference type="PANTHER" id="PTHR43537:SF49">
    <property type="entry name" value="TRANSCRIPTIONAL REGULATORY PROTEIN"/>
    <property type="match status" value="1"/>
</dbReference>
<dbReference type="InterPro" id="IPR036388">
    <property type="entry name" value="WH-like_DNA-bd_sf"/>
</dbReference>
<dbReference type="PROSITE" id="PS50949">
    <property type="entry name" value="HTH_GNTR"/>
    <property type="match status" value="1"/>
</dbReference>
<dbReference type="InterPro" id="IPR008920">
    <property type="entry name" value="TF_FadR/GntR_C"/>
</dbReference>
<evidence type="ECO:0000256" key="1">
    <source>
        <dbReference type="ARBA" id="ARBA00023015"/>
    </source>
</evidence>
<dbReference type="Pfam" id="PF07729">
    <property type="entry name" value="FCD"/>
    <property type="match status" value="1"/>
</dbReference>
<evidence type="ECO:0000313" key="5">
    <source>
        <dbReference type="EMBL" id="GLS89919.1"/>
    </source>
</evidence>
<gene>
    <name evidence="5" type="ORF">GCM10007916_09860</name>
</gene>
<proteinExistence type="predicted"/>
<dbReference type="Gene3D" id="1.10.10.10">
    <property type="entry name" value="Winged helix-like DNA-binding domain superfamily/Winged helix DNA-binding domain"/>
    <property type="match status" value="1"/>
</dbReference>
<dbReference type="SMART" id="SM00895">
    <property type="entry name" value="FCD"/>
    <property type="match status" value="1"/>
</dbReference>
<dbReference type="InterPro" id="IPR036390">
    <property type="entry name" value="WH_DNA-bd_sf"/>
</dbReference>
<dbReference type="Pfam" id="PF00392">
    <property type="entry name" value="GntR"/>
    <property type="match status" value="1"/>
</dbReference>
<keyword evidence="1" id="KW-0805">Transcription regulation</keyword>
<evidence type="ECO:0000313" key="6">
    <source>
        <dbReference type="Proteomes" id="UP001157353"/>
    </source>
</evidence>
<evidence type="ECO:0000259" key="4">
    <source>
        <dbReference type="PROSITE" id="PS50949"/>
    </source>
</evidence>
<keyword evidence="2" id="KW-0238">DNA-binding</keyword>
<dbReference type="SUPFAM" id="SSF46785">
    <property type="entry name" value="Winged helix' DNA-binding domain"/>
    <property type="match status" value="1"/>
</dbReference>
<dbReference type="SUPFAM" id="SSF48008">
    <property type="entry name" value="GntR ligand-binding domain-like"/>
    <property type="match status" value="1"/>
</dbReference>
<dbReference type="Gene3D" id="1.20.120.530">
    <property type="entry name" value="GntR ligand-binding domain-like"/>
    <property type="match status" value="1"/>
</dbReference>
<evidence type="ECO:0000256" key="2">
    <source>
        <dbReference type="ARBA" id="ARBA00023125"/>
    </source>
</evidence>
<dbReference type="Proteomes" id="UP001157353">
    <property type="component" value="Unassembled WGS sequence"/>
</dbReference>
<keyword evidence="6" id="KW-1185">Reference proteome</keyword>
<dbReference type="InterPro" id="IPR000524">
    <property type="entry name" value="Tscrpt_reg_HTH_GntR"/>
</dbReference>
<name>A0ABQ6DY45_9GAMM</name>
<sequence>MIETKEQIKSDNLTERLIEAIVNGEYPAGSKISEPELARVFNVSRGPLREAMMRVESLNLVERIPHVGARVVTLSLGKLAEIYAVREALEGMAANLACKHITDSEIATLEELLNRHQSHIEEVDGASYFYQQGDFDFHYLIIKASKNHQLIALLCDQLYHLIRMYRFQSPRSKSRPEKALYEHFAILNAIKARDPELAEMLMRRHIKSSRLLIENELLEE</sequence>
<evidence type="ECO:0000256" key="3">
    <source>
        <dbReference type="ARBA" id="ARBA00023163"/>
    </source>
</evidence>